<dbReference type="SUPFAM" id="SSF49464">
    <property type="entry name" value="Carboxypeptidase regulatory domain-like"/>
    <property type="match status" value="1"/>
</dbReference>
<dbReference type="InterPro" id="IPR026444">
    <property type="entry name" value="Secre_tail"/>
</dbReference>
<dbReference type="NCBIfam" id="TIGR04183">
    <property type="entry name" value="Por_Secre_tail"/>
    <property type="match status" value="1"/>
</dbReference>
<evidence type="ECO:0000259" key="2">
    <source>
        <dbReference type="Pfam" id="PF18962"/>
    </source>
</evidence>
<accession>A0A562SVN2</accession>
<evidence type="ECO:0000313" key="3">
    <source>
        <dbReference type="EMBL" id="TWI85223.1"/>
    </source>
</evidence>
<gene>
    <name evidence="3" type="ORF">IQ13_0380</name>
</gene>
<dbReference type="InterPro" id="IPR037066">
    <property type="entry name" value="Plug_dom_sf"/>
</dbReference>
<comment type="caution">
    <text evidence="3">The sequence shown here is derived from an EMBL/GenBank/DDBJ whole genome shotgun (WGS) entry which is preliminary data.</text>
</comment>
<feature type="domain" description="Secretion system C-terminal sorting" evidence="2">
    <location>
        <begin position="249"/>
        <end position="330"/>
    </location>
</feature>
<name>A0A562SVN2_9BACT</name>
<keyword evidence="1" id="KW-0732">Signal</keyword>
<proteinExistence type="predicted"/>
<reference evidence="3 4" key="1">
    <citation type="journal article" date="2015" name="Stand. Genomic Sci.">
        <title>Genomic Encyclopedia of Bacterial and Archaeal Type Strains, Phase III: the genomes of soil and plant-associated and newly described type strains.</title>
        <authorList>
            <person name="Whitman W.B."/>
            <person name="Woyke T."/>
            <person name="Klenk H.P."/>
            <person name="Zhou Y."/>
            <person name="Lilburn T.G."/>
            <person name="Beck B.J."/>
            <person name="De Vos P."/>
            <person name="Vandamme P."/>
            <person name="Eisen J.A."/>
            <person name="Garrity G."/>
            <person name="Hugenholtz P."/>
            <person name="Kyrpides N.C."/>
        </authorList>
    </citation>
    <scope>NUCLEOTIDE SEQUENCE [LARGE SCALE GENOMIC DNA]</scope>
    <source>
        <strain evidence="3 4">CGMCC 1.7271</strain>
    </source>
</reference>
<dbReference type="RefSeq" id="WP_144883929.1">
    <property type="nucleotide sequence ID" value="NZ_VLLE01000002.1"/>
</dbReference>
<evidence type="ECO:0000256" key="1">
    <source>
        <dbReference type="SAM" id="SignalP"/>
    </source>
</evidence>
<dbReference type="EMBL" id="VLLE01000002">
    <property type="protein sequence ID" value="TWI85223.1"/>
    <property type="molecule type" value="Genomic_DNA"/>
</dbReference>
<feature type="signal peptide" evidence="1">
    <location>
        <begin position="1"/>
        <end position="21"/>
    </location>
</feature>
<evidence type="ECO:0000313" key="4">
    <source>
        <dbReference type="Proteomes" id="UP000316167"/>
    </source>
</evidence>
<sequence>MKTICLIVLCSALTVNTSAQAQQQKESASKNSDTIRLRCSGTLAANDVLYVVDGFLVTDREINLLDPTDIVSIDLIKESTTKIYSCYTKPKPVVLITTKKANRKILHVVDAKTNVGVSAASLHIASTNAAKVMAFIADDYGRYETDSLIADESLITVTATGYQPLQLTGKQAKKARYRFELKPIFVELKEITVMAYSRISCGRGNAKMSALKMDELAGRFVCLAAGVKILETQSKKESAVIAEQAKIKVYPNPVAASGTVQLSFSDLKPGVYQIRLSSASGQLLYSFKKQITGKNETQQLPVTNAMPAGMYMIQVMDENKTLLQSSKLIVQ</sequence>
<dbReference type="Proteomes" id="UP000316167">
    <property type="component" value="Unassembled WGS sequence"/>
</dbReference>
<feature type="chain" id="PRO_5021865910" evidence="1">
    <location>
        <begin position="22"/>
        <end position="331"/>
    </location>
</feature>
<keyword evidence="4" id="KW-1185">Reference proteome</keyword>
<organism evidence="3 4">
    <name type="scientific">Lacibacter cauensis</name>
    <dbReference type="NCBI Taxonomy" id="510947"/>
    <lineage>
        <taxon>Bacteria</taxon>
        <taxon>Pseudomonadati</taxon>
        <taxon>Bacteroidota</taxon>
        <taxon>Chitinophagia</taxon>
        <taxon>Chitinophagales</taxon>
        <taxon>Chitinophagaceae</taxon>
        <taxon>Lacibacter</taxon>
    </lineage>
</organism>
<dbReference type="OrthoDB" id="7432683at2"/>
<dbReference type="Pfam" id="PF18962">
    <property type="entry name" value="Por_Secre_tail"/>
    <property type="match status" value="1"/>
</dbReference>
<dbReference type="Gene3D" id="2.170.130.10">
    <property type="entry name" value="TonB-dependent receptor, plug domain"/>
    <property type="match status" value="1"/>
</dbReference>
<dbReference type="InterPro" id="IPR008969">
    <property type="entry name" value="CarboxyPept-like_regulatory"/>
</dbReference>
<protein>
    <submittedName>
        <fullName evidence="3">Putative secreted protein (Por secretion system target)</fullName>
    </submittedName>
</protein>
<dbReference type="AlphaFoldDB" id="A0A562SVN2"/>